<organism evidence="1 2">
    <name type="scientific">Escherichia marmotae</name>
    <dbReference type="NCBI Taxonomy" id="1499973"/>
    <lineage>
        <taxon>Bacteria</taxon>
        <taxon>Pseudomonadati</taxon>
        <taxon>Pseudomonadota</taxon>
        <taxon>Gammaproteobacteria</taxon>
        <taxon>Enterobacterales</taxon>
        <taxon>Enterobacteriaceae</taxon>
        <taxon>Escherichia</taxon>
    </lineage>
</organism>
<protein>
    <submittedName>
        <fullName evidence="1">Uncharacterized protein</fullName>
    </submittedName>
</protein>
<proteinExistence type="predicted"/>
<gene>
    <name evidence="1" type="ORF">NVV43_32050</name>
</gene>
<dbReference type="EMBL" id="JANPXH010002085">
    <property type="protein sequence ID" value="MCR6679982.1"/>
    <property type="molecule type" value="Genomic_DNA"/>
</dbReference>
<evidence type="ECO:0000313" key="1">
    <source>
        <dbReference type="EMBL" id="MCR6679982.1"/>
    </source>
</evidence>
<comment type="caution">
    <text evidence="1">The sequence shown here is derived from an EMBL/GenBank/DDBJ whole genome shotgun (WGS) entry which is preliminary data.</text>
</comment>
<sequence>AEKQAAHERSDMDRQRVLAVSRWPEHADGSHILAYSHSEASRANTLIGTADEIADKLEALRSVGVTYVILNCGGSRT</sequence>
<dbReference type="InterPro" id="IPR036661">
    <property type="entry name" value="Luciferase-like_sf"/>
</dbReference>
<evidence type="ECO:0000313" key="2">
    <source>
        <dbReference type="Proteomes" id="UP001206878"/>
    </source>
</evidence>
<name>A0AAW5N625_9ESCH</name>
<accession>A0AAW5N625</accession>
<dbReference type="GO" id="GO:0016705">
    <property type="term" value="F:oxidoreductase activity, acting on paired donors, with incorporation or reduction of molecular oxygen"/>
    <property type="evidence" value="ECO:0007669"/>
    <property type="project" value="InterPro"/>
</dbReference>
<reference evidence="1" key="1">
    <citation type="submission" date="2022-07" db="EMBL/GenBank/DDBJ databases">
        <title>Diversity of ethanolamine utilization by human commensal Escherichia coli.</title>
        <authorList>
            <person name="Jubelin G."/>
        </authorList>
    </citation>
    <scope>NUCLEOTIDE SEQUENCE</scope>
    <source>
        <strain evidence="1">S1</strain>
    </source>
</reference>
<dbReference type="Gene3D" id="3.20.20.30">
    <property type="entry name" value="Luciferase-like domain"/>
    <property type="match status" value="1"/>
</dbReference>
<feature type="non-terminal residue" evidence="1">
    <location>
        <position position="77"/>
    </location>
</feature>
<dbReference type="SUPFAM" id="SSF51679">
    <property type="entry name" value="Bacterial luciferase-like"/>
    <property type="match status" value="1"/>
</dbReference>
<dbReference type="AlphaFoldDB" id="A0AAW5N625"/>
<feature type="non-terminal residue" evidence="1">
    <location>
        <position position="1"/>
    </location>
</feature>
<dbReference type="Proteomes" id="UP001206878">
    <property type="component" value="Unassembled WGS sequence"/>
</dbReference>